<keyword evidence="2" id="KW-1185">Reference proteome</keyword>
<dbReference type="Proteomes" id="UP000316304">
    <property type="component" value="Unassembled WGS sequence"/>
</dbReference>
<evidence type="ECO:0000313" key="2">
    <source>
        <dbReference type="Proteomes" id="UP000316304"/>
    </source>
</evidence>
<evidence type="ECO:0008006" key="3">
    <source>
        <dbReference type="Google" id="ProtNLM"/>
    </source>
</evidence>
<name>A0A5C6CJ68_9BACT</name>
<organism evidence="1 2">
    <name type="scientific">Novipirellula galeiformis</name>
    <dbReference type="NCBI Taxonomy" id="2528004"/>
    <lineage>
        <taxon>Bacteria</taxon>
        <taxon>Pseudomonadati</taxon>
        <taxon>Planctomycetota</taxon>
        <taxon>Planctomycetia</taxon>
        <taxon>Pirellulales</taxon>
        <taxon>Pirellulaceae</taxon>
        <taxon>Novipirellula</taxon>
    </lineage>
</organism>
<dbReference type="InterPro" id="IPR010272">
    <property type="entry name" value="T6SS_TssF"/>
</dbReference>
<evidence type="ECO:0000313" key="1">
    <source>
        <dbReference type="EMBL" id="TWU23431.1"/>
    </source>
</evidence>
<dbReference type="OrthoDB" id="9763676at2"/>
<dbReference type="PANTHER" id="PTHR35370">
    <property type="entry name" value="CYTOPLASMIC PROTEIN-RELATED-RELATED"/>
    <property type="match status" value="1"/>
</dbReference>
<comment type="caution">
    <text evidence="1">The sequence shown here is derived from an EMBL/GenBank/DDBJ whole genome shotgun (WGS) entry which is preliminary data.</text>
</comment>
<accession>A0A5C6CJ68</accession>
<dbReference type="PANTHER" id="PTHR35370:SF1">
    <property type="entry name" value="TYPE VI SECRETION SYSTEM COMPONENT TSSF1"/>
    <property type="match status" value="1"/>
</dbReference>
<dbReference type="EMBL" id="SJPT01000004">
    <property type="protein sequence ID" value="TWU23431.1"/>
    <property type="molecule type" value="Genomic_DNA"/>
</dbReference>
<proteinExistence type="predicted"/>
<dbReference type="AlphaFoldDB" id="A0A5C6CJ68"/>
<dbReference type="NCBIfam" id="TIGR03359">
    <property type="entry name" value="VI_chp_6"/>
    <property type="match status" value="1"/>
</dbReference>
<gene>
    <name evidence="1" type="ORF">Pla52o_29670</name>
</gene>
<dbReference type="Pfam" id="PF05947">
    <property type="entry name" value="T6SS_TssF"/>
    <property type="match status" value="1"/>
</dbReference>
<dbReference type="RefSeq" id="WP_146595138.1">
    <property type="nucleotide sequence ID" value="NZ_SJPT01000004.1"/>
</dbReference>
<reference evidence="1 2" key="1">
    <citation type="submission" date="2019-02" db="EMBL/GenBank/DDBJ databases">
        <title>Deep-cultivation of Planctomycetes and their phenomic and genomic characterization uncovers novel biology.</title>
        <authorList>
            <person name="Wiegand S."/>
            <person name="Jogler M."/>
            <person name="Boedeker C."/>
            <person name="Pinto D."/>
            <person name="Vollmers J."/>
            <person name="Rivas-Marin E."/>
            <person name="Kohn T."/>
            <person name="Peeters S.H."/>
            <person name="Heuer A."/>
            <person name="Rast P."/>
            <person name="Oberbeckmann S."/>
            <person name="Bunk B."/>
            <person name="Jeske O."/>
            <person name="Meyerdierks A."/>
            <person name="Storesund J.E."/>
            <person name="Kallscheuer N."/>
            <person name="Luecker S."/>
            <person name="Lage O.M."/>
            <person name="Pohl T."/>
            <person name="Merkel B.J."/>
            <person name="Hornburger P."/>
            <person name="Mueller R.-W."/>
            <person name="Bruemmer F."/>
            <person name="Labrenz M."/>
            <person name="Spormann A.M."/>
            <person name="Op Den Camp H."/>
            <person name="Overmann J."/>
            <person name="Amann R."/>
            <person name="Jetten M.S.M."/>
            <person name="Mascher T."/>
            <person name="Medema M.H."/>
            <person name="Devos D.P."/>
            <person name="Kaster A.-K."/>
            <person name="Ovreas L."/>
            <person name="Rohde M."/>
            <person name="Galperin M.Y."/>
            <person name="Jogler C."/>
        </authorList>
    </citation>
    <scope>NUCLEOTIDE SEQUENCE [LARGE SCALE GENOMIC DNA]</scope>
    <source>
        <strain evidence="1 2">Pla52o</strain>
    </source>
</reference>
<protein>
    <recommendedName>
        <fullName evidence="3">Type VI secretion system baseplate subunit TssF</fullName>
    </recommendedName>
</protein>
<sequence>MDPRLLSYYNTELQHLREMGAEFAKQYPKVAGRLSLDEFECADPYVERLLEGFAFLTSRIQLKLDAEHADLTGHLLDVVYPNYLAPLPSMTMVRLQPDMQQASLREGHVIPRQTSLRGLLGRGDQTACEYRTAHETTLWPIELTEAGYFSRSAAAIDLPSQLRDVKASIRLTLKTPGIPFQKLAIDELPIFITGSEHLPMVLYEQILSQTQAVVIRPAGPKPAWQRVLHPGSVTAHGFQPAEALLPVSAPSFQGYRLLQEYFAFPQRFMFVMLQGLRDALRTAEEDVIEVIFTLNRSTEGLDGRISASNFALFCTPAINLFPKVTDRIHLNDHDHEHHVVPDRTRSLDYEVFSVEKVTGYGAQDREGQDFHPFYASFDVEDESPSSAASYFTTRRRPRLLSSRERRLGSRSSYLGDDVFLSLVDADQSPYRHDLRQLRVQTLCTNRDLPLQMPLGVGETDFSLTIGAPVSSVICVAGPSRPVPSRSHESGNLLWQLVSSLTLNYLSLSDLPDGRGAMAIRDLLKLFVVPHDTVMQRQVEGVRSIRSERVVRRVPLPGPTTFARGLKIDLQMDESAFDGSGPFLLASVLKEFFAKYVTMNSFAETVFHSTTRGEIKRWPAKIGTRPLM</sequence>
<dbReference type="PIRSF" id="PIRSF028304">
    <property type="entry name" value="UCP028304"/>
    <property type="match status" value="1"/>
</dbReference>